<proteinExistence type="predicted"/>
<dbReference type="AlphaFoldDB" id="A0A4Y3RQ98"/>
<comment type="caution">
    <text evidence="3">The sequence shown here is derived from an EMBL/GenBank/DDBJ whole genome shotgun (WGS) entry which is preliminary data.</text>
</comment>
<protein>
    <submittedName>
        <fullName evidence="3">ATP/GTP-binding protein</fullName>
    </submittedName>
</protein>
<feature type="compositionally biased region" description="Gly residues" evidence="1">
    <location>
        <begin position="50"/>
        <end position="62"/>
    </location>
</feature>
<accession>A0A4Y3RQ98</accession>
<evidence type="ECO:0000256" key="2">
    <source>
        <dbReference type="SAM" id="SignalP"/>
    </source>
</evidence>
<dbReference type="RefSeq" id="WP_174867528.1">
    <property type="nucleotide sequence ID" value="NZ_BJMN01000039.1"/>
</dbReference>
<sequence>MLRRAVVAAVVLSGILAPAAHADGPGGGVCDNSGLLVTVCASDSTTAPSAGGGSGSGSGGTAGTPAGTSSGGSAKPACTYVRLEPQPPAGNLAWEGKTAEDGALYQVECPATGRVGVTFIPTGGGAPAPRIDPEVLARRAVDSMRLDGPLVVSPRAAGRYVVGMPMWMWASRSPTTYGPVTASATAGGVTVTATARVSSIRWDMGDGTTVTCAGPGTPYDATQGKAPSPDCGHRYKAPSTAQKGGAYAGRATATWTVEWTAPALGDAGTLTETRATPFTVRVVEVQVLN</sequence>
<feature type="region of interest" description="Disordered" evidence="1">
    <location>
        <begin position="46"/>
        <end position="78"/>
    </location>
</feature>
<keyword evidence="2" id="KW-0732">Signal</keyword>
<gene>
    <name evidence="3" type="ORF">SGA01_56860</name>
</gene>
<keyword evidence="4" id="KW-1185">Reference proteome</keyword>
<reference evidence="3 4" key="1">
    <citation type="submission" date="2019-06" db="EMBL/GenBank/DDBJ databases">
        <title>Whole genome shotgun sequence of Streptomyces gardneri NBRC 12865.</title>
        <authorList>
            <person name="Hosoyama A."/>
            <person name="Uohara A."/>
            <person name="Ohji S."/>
            <person name="Ichikawa N."/>
        </authorList>
    </citation>
    <scope>NUCLEOTIDE SEQUENCE [LARGE SCALE GENOMIC DNA]</scope>
    <source>
        <strain evidence="3 4">NBRC 12865</strain>
    </source>
</reference>
<evidence type="ECO:0000256" key="1">
    <source>
        <dbReference type="SAM" id="MobiDB-lite"/>
    </source>
</evidence>
<name>A0A4Y3RQ98_9ACTN</name>
<dbReference type="Proteomes" id="UP000315226">
    <property type="component" value="Unassembled WGS sequence"/>
</dbReference>
<dbReference type="EMBL" id="BJMN01000039">
    <property type="protein sequence ID" value="GEB60081.1"/>
    <property type="molecule type" value="Genomic_DNA"/>
</dbReference>
<evidence type="ECO:0000313" key="4">
    <source>
        <dbReference type="Proteomes" id="UP000315226"/>
    </source>
</evidence>
<feature type="compositionally biased region" description="Low complexity" evidence="1">
    <location>
        <begin position="63"/>
        <end position="74"/>
    </location>
</feature>
<feature type="signal peptide" evidence="2">
    <location>
        <begin position="1"/>
        <end position="22"/>
    </location>
</feature>
<evidence type="ECO:0000313" key="3">
    <source>
        <dbReference type="EMBL" id="GEB60081.1"/>
    </source>
</evidence>
<organism evidence="3 4">
    <name type="scientific">Streptomyces gardneri</name>
    <dbReference type="NCBI Taxonomy" id="66892"/>
    <lineage>
        <taxon>Bacteria</taxon>
        <taxon>Bacillati</taxon>
        <taxon>Actinomycetota</taxon>
        <taxon>Actinomycetes</taxon>
        <taxon>Kitasatosporales</taxon>
        <taxon>Streptomycetaceae</taxon>
        <taxon>Streptomyces</taxon>
    </lineage>
</organism>
<feature type="chain" id="PRO_5021381041" evidence="2">
    <location>
        <begin position="23"/>
        <end position="289"/>
    </location>
</feature>